<evidence type="ECO:0000313" key="2">
    <source>
        <dbReference type="EMBL" id="KXA94728.1"/>
    </source>
</evidence>
<evidence type="ECO:0000313" key="3">
    <source>
        <dbReference type="Proteomes" id="UP000070284"/>
    </source>
</evidence>
<feature type="region of interest" description="Disordered" evidence="1">
    <location>
        <begin position="55"/>
        <end position="81"/>
    </location>
</feature>
<keyword evidence="3" id="KW-1185">Reference proteome</keyword>
<accession>A0A133UKL0</accession>
<dbReference type="AlphaFoldDB" id="A0A133UKL0"/>
<organism evidence="2 3">
    <name type="scientific">candidate division MSBL1 archaeon SCGC-AAA259E19</name>
    <dbReference type="NCBI Taxonomy" id="1698264"/>
    <lineage>
        <taxon>Archaea</taxon>
        <taxon>Methanobacteriati</taxon>
        <taxon>Methanobacteriota</taxon>
        <taxon>candidate division MSBL1</taxon>
    </lineage>
</organism>
<sequence>MKQIIPCYRNDLYFHFEQDDGCEWEDPVVAFALEEYEDGTTAVEPLVMDGDGLIENPLGPGHNKLDVSAVEKEKESSTSGE</sequence>
<evidence type="ECO:0000256" key="1">
    <source>
        <dbReference type="SAM" id="MobiDB-lite"/>
    </source>
</evidence>
<name>A0A133UKL0_9EURY</name>
<reference evidence="2 3" key="1">
    <citation type="journal article" date="2016" name="Sci. Rep.">
        <title>Metabolic traits of an uncultured archaeal lineage -MSBL1- from brine pools of the Red Sea.</title>
        <authorList>
            <person name="Mwirichia R."/>
            <person name="Alam I."/>
            <person name="Rashid M."/>
            <person name="Vinu M."/>
            <person name="Ba-Alawi W."/>
            <person name="Anthony Kamau A."/>
            <person name="Kamanda Ngugi D."/>
            <person name="Goker M."/>
            <person name="Klenk H.P."/>
            <person name="Bajic V."/>
            <person name="Stingl U."/>
        </authorList>
    </citation>
    <scope>NUCLEOTIDE SEQUENCE [LARGE SCALE GENOMIC DNA]</scope>
    <source>
        <strain evidence="2">SCGC-AAA259E19</strain>
    </source>
</reference>
<gene>
    <name evidence="2" type="ORF">AKJ65_03600</name>
</gene>
<dbReference type="Proteomes" id="UP000070284">
    <property type="component" value="Unassembled WGS sequence"/>
</dbReference>
<protein>
    <submittedName>
        <fullName evidence="2">Uncharacterized protein</fullName>
    </submittedName>
</protein>
<comment type="caution">
    <text evidence="2">The sequence shown here is derived from an EMBL/GenBank/DDBJ whole genome shotgun (WGS) entry which is preliminary data.</text>
</comment>
<proteinExistence type="predicted"/>
<dbReference type="EMBL" id="LHXO01000042">
    <property type="protein sequence ID" value="KXA94728.1"/>
    <property type="molecule type" value="Genomic_DNA"/>
</dbReference>
<feature type="compositionally biased region" description="Basic and acidic residues" evidence="1">
    <location>
        <begin position="63"/>
        <end position="81"/>
    </location>
</feature>